<evidence type="ECO:0000313" key="5">
    <source>
        <dbReference type="Proteomes" id="UP000295215"/>
    </source>
</evidence>
<feature type="chain" id="PRO_5020467170" evidence="2">
    <location>
        <begin position="22"/>
        <end position="875"/>
    </location>
</feature>
<evidence type="ECO:0000259" key="3">
    <source>
        <dbReference type="PROSITE" id="PS50853"/>
    </source>
</evidence>
<dbReference type="RefSeq" id="WP_133711742.1">
    <property type="nucleotide sequence ID" value="NZ_SOAG01000004.1"/>
</dbReference>
<dbReference type="CDD" id="cd00063">
    <property type="entry name" value="FN3"/>
    <property type="match status" value="1"/>
</dbReference>
<dbReference type="AlphaFoldDB" id="A0A4R7F1U2"/>
<dbReference type="Gene3D" id="2.60.120.200">
    <property type="match status" value="3"/>
</dbReference>
<feature type="compositionally biased region" description="Polar residues" evidence="1">
    <location>
        <begin position="546"/>
        <end position="565"/>
    </location>
</feature>
<dbReference type="Pfam" id="PF07675">
    <property type="entry name" value="Cleaved_Adhesin"/>
    <property type="match status" value="3"/>
</dbReference>
<dbReference type="InterPro" id="IPR003961">
    <property type="entry name" value="FN3_dom"/>
</dbReference>
<dbReference type="InterPro" id="IPR013783">
    <property type="entry name" value="Ig-like_fold"/>
</dbReference>
<feature type="region of interest" description="Disordered" evidence="1">
    <location>
        <begin position="541"/>
        <end position="568"/>
    </location>
</feature>
<dbReference type="OrthoDB" id="975384at2"/>
<feature type="signal peptide" evidence="2">
    <location>
        <begin position="1"/>
        <end position="21"/>
    </location>
</feature>
<dbReference type="NCBIfam" id="NF038128">
    <property type="entry name" value="choice_anch_J"/>
    <property type="match status" value="3"/>
</dbReference>
<evidence type="ECO:0000256" key="1">
    <source>
        <dbReference type="SAM" id="MobiDB-lite"/>
    </source>
</evidence>
<evidence type="ECO:0000256" key="2">
    <source>
        <dbReference type="SAM" id="SignalP"/>
    </source>
</evidence>
<reference evidence="4 5" key="1">
    <citation type="submission" date="2019-03" db="EMBL/GenBank/DDBJ databases">
        <title>Genomic Encyclopedia of Archaeal and Bacterial Type Strains, Phase II (KMG-II): from individual species to whole genera.</title>
        <authorList>
            <person name="Goeker M."/>
        </authorList>
    </citation>
    <scope>NUCLEOTIDE SEQUENCE [LARGE SCALE GENOMIC DNA]</scope>
    <source>
        <strain evidence="4 5">DSM 28213</strain>
    </source>
</reference>
<organism evidence="4 5">
    <name type="scientific">Myroides indicus</name>
    <dbReference type="NCBI Taxonomy" id="1323422"/>
    <lineage>
        <taxon>Bacteria</taxon>
        <taxon>Pseudomonadati</taxon>
        <taxon>Bacteroidota</taxon>
        <taxon>Flavobacteriia</taxon>
        <taxon>Flavobacteriales</taxon>
        <taxon>Flavobacteriaceae</taxon>
        <taxon>Myroides</taxon>
    </lineage>
</organism>
<evidence type="ECO:0000313" key="4">
    <source>
        <dbReference type="EMBL" id="TDS64285.1"/>
    </source>
</evidence>
<proteinExistence type="predicted"/>
<dbReference type="Gene3D" id="2.60.40.10">
    <property type="entry name" value="Immunoglobulins"/>
    <property type="match status" value="3"/>
</dbReference>
<feature type="non-terminal residue" evidence="4">
    <location>
        <position position="875"/>
    </location>
</feature>
<protein>
    <submittedName>
        <fullName evidence="4">Cleaved adhesin domain-containing protein</fullName>
    </submittedName>
</protein>
<dbReference type="Proteomes" id="UP000295215">
    <property type="component" value="Unassembled WGS sequence"/>
</dbReference>
<dbReference type="SMART" id="SM00060">
    <property type="entry name" value="FN3"/>
    <property type="match status" value="3"/>
</dbReference>
<dbReference type="InterPro" id="IPR036116">
    <property type="entry name" value="FN3_sf"/>
</dbReference>
<gene>
    <name evidence="4" type="ORF">C8P70_1041</name>
</gene>
<dbReference type="SUPFAM" id="SSF49265">
    <property type="entry name" value="Fibronectin type III"/>
    <property type="match status" value="3"/>
</dbReference>
<comment type="caution">
    <text evidence="4">The sequence shown here is derived from an EMBL/GenBank/DDBJ whole genome shotgun (WGS) entry which is preliminary data.</text>
</comment>
<dbReference type="EMBL" id="SOAG01000004">
    <property type="protein sequence ID" value="TDS64285.1"/>
    <property type="molecule type" value="Genomic_DNA"/>
</dbReference>
<sequence length="875" mass="98845">MKKKYVLWFTLLLLSSIIMQATSKRNRDLSSHLSDLCLLSCCRFESTMLFADYIEEYKMEIRDIVTDDNTQCTPFVIPFWEGFNTDSKTLDCWTIYTNPNGGIPTATSNIWHTYDTSFSEGDQSIRFSSLSNYAPHDDWLISPVITLDSTKVYKLTYDYKTSAFSVGNEFKVLLSKGGIAKSDFSTTLLNKKGHSSTTWETEALFIKGISGNINLAWQVTTPLSSTVLYLDNVRIVIANCMEGVNLDVKDIESNKATILWEDDLNTSWEYVVQEADGGYPNNVGISTTTNEVTVIKTNSGANLNPNKEYEFYVRAKCIDGTFGDWIGPFVFKTECSAVNLPFIETFETNSTTLDCWTIIDVHGDSEGTTTILNTWGLYSSSAHAYGGTYSQRFYGGLNKTYDDWLISPVIQMKNTDIYQLTYYYRTNESYENNFEVKLSTKGTDPSQFTTTLLASKAYKNENYEKKILYITGVDGDANIGWHVMSGNSNRTYVYLDDIKLEKIDCIGPEDDITIRDLEIDKAKFNWTDTENSQWETYVQAAGSGKPTGSGTLVTSKPVTATRTNGTGSGNLEPDTEYEFWVRSTCGSGKNSGWVGPFAFKTPCDVQPLPFWEGFNKTSTTLSCWIIVDNNKDVINNGDNIWKIFDYDVYEGDQMMYFYGYQNDMSKSPHDDWLISPVFKLNAAKYYRLKYHYKTDISYKTDFEVLLSNNGTNLSEFKKVLLAKAGYSNPSWDEQKIIIGGESGDINIGWHVTTPDTGTYLYIDNVFFEEIDCPEPVELGSKDEKENKATIYWQDDFGSDWEYVVQKAGGPIPISVTKTTTAKNKEVVVTKDKNGDNLKHNTVYEFYVRTGCGNGKYGEWSGPYIFKTACGVFTTP</sequence>
<accession>A0A4R7F1U2</accession>
<keyword evidence="5" id="KW-1185">Reference proteome</keyword>
<dbReference type="PROSITE" id="PS50853">
    <property type="entry name" value="FN3"/>
    <property type="match status" value="1"/>
</dbReference>
<keyword evidence="2" id="KW-0732">Signal</keyword>
<name>A0A4R7F1U2_9FLAO</name>
<dbReference type="InterPro" id="IPR011628">
    <property type="entry name" value="Cleaved_adhesin"/>
</dbReference>
<feature type="domain" description="Fibronectin type-III" evidence="3">
    <location>
        <begin position="508"/>
        <end position="604"/>
    </location>
</feature>